<name>A0A0C2SVE2_AMAMK</name>
<organism evidence="1 2">
    <name type="scientific">Amanita muscaria (strain Koide BX008)</name>
    <dbReference type="NCBI Taxonomy" id="946122"/>
    <lineage>
        <taxon>Eukaryota</taxon>
        <taxon>Fungi</taxon>
        <taxon>Dikarya</taxon>
        <taxon>Basidiomycota</taxon>
        <taxon>Agaricomycotina</taxon>
        <taxon>Agaricomycetes</taxon>
        <taxon>Agaricomycetidae</taxon>
        <taxon>Agaricales</taxon>
        <taxon>Pluteineae</taxon>
        <taxon>Amanitaceae</taxon>
        <taxon>Amanita</taxon>
    </lineage>
</organism>
<keyword evidence="2" id="KW-1185">Reference proteome</keyword>
<proteinExistence type="predicted"/>
<dbReference type="EMBL" id="KN818350">
    <property type="protein sequence ID" value="KIL58009.1"/>
    <property type="molecule type" value="Genomic_DNA"/>
</dbReference>
<evidence type="ECO:0000313" key="2">
    <source>
        <dbReference type="Proteomes" id="UP000054549"/>
    </source>
</evidence>
<gene>
    <name evidence="1" type="ORF">M378DRAFT_171132</name>
</gene>
<evidence type="ECO:0000313" key="1">
    <source>
        <dbReference type="EMBL" id="KIL58009.1"/>
    </source>
</evidence>
<sequence length="128" mass="14611">MHYAYQHEASFWIAQHVTTMQGYTYLHVPGWNLGAYFESLAQGNMTTSSFLARVQAAVPNPVFSLIPDRWSKCARQVEHLRSNGFRNRSLQETDTTLIVFEQCAGVLCQEATMFHHRSSYPRPIGNDS</sequence>
<accession>A0A0C2SVE2</accession>
<dbReference type="InParanoid" id="A0A0C2SVE2"/>
<dbReference type="HOGENOM" id="CLU_1959004_0_0_1"/>
<dbReference type="Proteomes" id="UP000054549">
    <property type="component" value="Unassembled WGS sequence"/>
</dbReference>
<protein>
    <submittedName>
        <fullName evidence="1">Uncharacterized protein</fullName>
    </submittedName>
</protein>
<reference evidence="1 2" key="1">
    <citation type="submission" date="2014-04" db="EMBL/GenBank/DDBJ databases">
        <title>Evolutionary Origins and Diversification of the Mycorrhizal Mutualists.</title>
        <authorList>
            <consortium name="DOE Joint Genome Institute"/>
            <consortium name="Mycorrhizal Genomics Consortium"/>
            <person name="Kohler A."/>
            <person name="Kuo A."/>
            <person name="Nagy L.G."/>
            <person name="Floudas D."/>
            <person name="Copeland A."/>
            <person name="Barry K.W."/>
            <person name="Cichocki N."/>
            <person name="Veneault-Fourrey C."/>
            <person name="LaButti K."/>
            <person name="Lindquist E.A."/>
            <person name="Lipzen A."/>
            <person name="Lundell T."/>
            <person name="Morin E."/>
            <person name="Murat C."/>
            <person name="Riley R."/>
            <person name="Ohm R."/>
            <person name="Sun H."/>
            <person name="Tunlid A."/>
            <person name="Henrissat B."/>
            <person name="Grigoriev I.V."/>
            <person name="Hibbett D.S."/>
            <person name="Martin F."/>
        </authorList>
    </citation>
    <scope>NUCLEOTIDE SEQUENCE [LARGE SCALE GENOMIC DNA]</scope>
    <source>
        <strain evidence="1 2">Koide BX008</strain>
    </source>
</reference>
<dbReference type="AlphaFoldDB" id="A0A0C2SVE2"/>